<dbReference type="Pfam" id="PF01494">
    <property type="entry name" value="FAD_binding_3"/>
    <property type="match status" value="1"/>
</dbReference>
<evidence type="ECO:0000313" key="5">
    <source>
        <dbReference type="EMBL" id="GGN92690.1"/>
    </source>
</evidence>
<evidence type="ECO:0000313" key="6">
    <source>
        <dbReference type="Proteomes" id="UP000600365"/>
    </source>
</evidence>
<dbReference type="GO" id="GO:0071949">
    <property type="term" value="F:FAD binding"/>
    <property type="evidence" value="ECO:0007669"/>
    <property type="project" value="InterPro"/>
</dbReference>
<reference evidence="5 6" key="1">
    <citation type="journal article" date="2014" name="Int. J. Syst. Evol. Microbiol.">
        <title>Complete genome sequence of Corynebacterium casei LMG S-19264T (=DSM 44701T), isolated from a smear-ripened cheese.</title>
        <authorList>
            <consortium name="US DOE Joint Genome Institute (JGI-PGF)"/>
            <person name="Walter F."/>
            <person name="Albersmeier A."/>
            <person name="Kalinowski J."/>
            <person name="Ruckert C."/>
        </authorList>
    </citation>
    <scope>NUCLEOTIDE SEQUENCE [LARGE SCALE GENOMIC DNA]</scope>
    <source>
        <strain evidence="5 6">CGMCC 4.7111</strain>
    </source>
</reference>
<dbReference type="Proteomes" id="UP000600365">
    <property type="component" value="Unassembled WGS sequence"/>
</dbReference>
<evidence type="ECO:0000256" key="1">
    <source>
        <dbReference type="ARBA" id="ARBA00001974"/>
    </source>
</evidence>
<feature type="domain" description="FAD-binding" evidence="4">
    <location>
        <begin position="8"/>
        <end position="337"/>
    </location>
</feature>
<gene>
    <name evidence="5" type="ORF">GCM10011579_090790</name>
</gene>
<dbReference type="InterPro" id="IPR036188">
    <property type="entry name" value="FAD/NAD-bd_sf"/>
</dbReference>
<dbReference type="Pfam" id="PF21274">
    <property type="entry name" value="Rng_hyd_C"/>
    <property type="match status" value="1"/>
</dbReference>
<comment type="caution">
    <text evidence="5">The sequence shown here is derived from an EMBL/GenBank/DDBJ whole genome shotgun (WGS) entry which is preliminary data.</text>
</comment>
<protein>
    <recommendedName>
        <fullName evidence="4">FAD-binding domain-containing protein</fullName>
    </recommendedName>
</protein>
<keyword evidence="3" id="KW-0274">FAD</keyword>
<evidence type="ECO:0000256" key="3">
    <source>
        <dbReference type="ARBA" id="ARBA00022827"/>
    </source>
</evidence>
<dbReference type="PANTHER" id="PTHR43004">
    <property type="entry name" value="TRK SYSTEM POTASSIUM UPTAKE PROTEIN"/>
    <property type="match status" value="1"/>
</dbReference>
<dbReference type="Gene3D" id="3.30.70.2450">
    <property type="match status" value="1"/>
</dbReference>
<evidence type="ECO:0000259" key="4">
    <source>
        <dbReference type="Pfam" id="PF01494"/>
    </source>
</evidence>
<name>A0A917YH16_9ACTN</name>
<dbReference type="AlphaFoldDB" id="A0A917YH16"/>
<proteinExistence type="predicted"/>
<keyword evidence="2" id="KW-0285">Flavoprotein</keyword>
<keyword evidence="6" id="KW-1185">Reference proteome</keyword>
<dbReference type="GO" id="GO:0016709">
    <property type="term" value="F:oxidoreductase activity, acting on paired donors, with incorporation or reduction of molecular oxygen, NAD(P)H as one donor, and incorporation of one atom of oxygen"/>
    <property type="evidence" value="ECO:0007669"/>
    <property type="project" value="UniProtKB-ARBA"/>
</dbReference>
<dbReference type="InterPro" id="IPR050641">
    <property type="entry name" value="RIFMO-like"/>
</dbReference>
<dbReference type="RefSeq" id="WP_189192011.1">
    <property type="nucleotide sequence ID" value="NZ_BMMM01000027.1"/>
</dbReference>
<dbReference type="Gene3D" id="3.50.50.60">
    <property type="entry name" value="FAD/NAD(P)-binding domain"/>
    <property type="match status" value="1"/>
</dbReference>
<dbReference type="SUPFAM" id="SSF51905">
    <property type="entry name" value="FAD/NAD(P)-binding domain"/>
    <property type="match status" value="1"/>
</dbReference>
<dbReference type="InterPro" id="IPR002938">
    <property type="entry name" value="FAD-bd"/>
</dbReference>
<organism evidence="5 6">
    <name type="scientific">Streptomyces albiflavescens</name>
    <dbReference type="NCBI Taxonomy" id="1623582"/>
    <lineage>
        <taxon>Bacteria</taxon>
        <taxon>Bacillati</taxon>
        <taxon>Actinomycetota</taxon>
        <taxon>Actinomycetes</taxon>
        <taxon>Kitasatosporales</taxon>
        <taxon>Streptomycetaceae</taxon>
        <taxon>Streptomyces</taxon>
    </lineage>
</organism>
<dbReference type="Gene3D" id="3.40.30.120">
    <property type="match status" value="1"/>
</dbReference>
<comment type="cofactor">
    <cofactor evidence="1">
        <name>FAD</name>
        <dbReference type="ChEBI" id="CHEBI:57692"/>
    </cofactor>
</comment>
<dbReference type="PANTHER" id="PTHR43004:SF19">
    <property type="entry name" value="BINDING MONOOXYGENASE, PUTATIVE (JCVI)-RELATED"/>
    <property type="match status" value="1"/>
</dbReference>
<evidence type="ECO:0000256" key="2">
    <source>
        <dbReference type="ARBA" id="ARBA00022630"/>
    </source>
</evidence>
<dbReference type="EMBL" id="BMMM01000027">
    <property type="protein sequence ID" value="GGN92690.1"/>
    <property type="molecule type" value="Genomic_DNA"/>
</dbReference>
<dbReference type="PRINTS" id="PR00420">
    <property type="entry name" value="RNGMNOXGNASE"/>
</dbReference>
<sequence>MAIAPEQSVIVVGAGPTGLALACELAAAGVSCTVLERRLAPSTQSRAMGLYSRTMEVLDLRGHADGLVALGRPVSRMVPARGARVDFAELDTRFPYLNVIPQSRTEEVLQQRALDLGVTIERDAEVFGLAQDGSGVTLQVRSGSGEWEESADFVVGCDGAHSVVRELAGIAFRGRTYGIAPILADVRLRKPPPDDVLILSGGGGVMVSVPYGDGLYRIAVARRDRPWTREPVTLEELSEVLTRALGFDPGPHDPEWLARFKIHQRIADQYRLGRVLLAGDAAHLHSPLGGQGLNLGIQDAVNLGWKLAAQVQGWAPVGLLDSYEAERRPQAERILRATDRATRVATTASAGVTALRRIAMAKALSYRRIRKVAGESVSGLRNGYAAGRAARVPGGGLRGLAMRGGQRVPDLTVPRVGAAPVRLYSLMRDGRFVLLDLGQDGACAEVTEAWGSRVSPVRVGVTVPELPGVGALLVRPDGYAAWVDGDQDPGGREERVRLALRQWCGVEGPAPQRVAEEADGAVGVVPGTAVAVEQEPASIEQA</sequence>
<accession>A0A917YH16</accession>